<dbReference type="Pfam" id="PF20598">
    <property type="entry name" value="DUF6795"/>
    <property type="match status" value="1"/>
</dbReference>
<sequence>MFGLFKKFDVNLCPEVKGQIMLEGKPVAGIKITRSLGFMDEKKRVDCVSTDADGRFILEEINIRSRKPGSMFGVEFTLQKITASFKAQEYKLWLSPYYGIEKSSDYSQKLASLICELKSKPAQFEFPNSKNPNKDHYATSICRWDDDYNLFEEFDRVS</sequence>
<evidence type="ECO:0000313" key="3">
    <source>
        <dbReference type="Proteomes" id="UP000252558"/>
    </source>
</evidence>
<dbReference type="OrthoDB" id="6313843at2"/>
<gene>
    <name evidence="2" type="ORF">DU002_02790</name>
</gene>
<accession>A0A368NRV5</accession>
<dbReference type="AlphaFoldDB" id="A0A368NRV5"/>
<protein>
    <recommendedName>
        <fullName evidence="1">DUF6795 domain-containing protein</fullName>
    </recommendedName>
</protein>
<proteinExistence type="predicted"/>
<feature type="domain" description="DUF6795" evidence="1">
    <location>
        <begin position="16"/>
        <end position="119"/>
    </location>
</feature>
<evidence type="ECO:0000259" key="1">
    <source>
        <dbReference type="Pfam" id="PF20598"/>
    </source>
</evidence>
<dbReference type="Proteomes" id="UP000252558">
    <property type="component" value="Unassembled WGS sequence"/>
</dbReference>
<dbReference type="EMBL" id="QPID01000001">
    <property type="protein sequence ID" value="RCU52906.1"/>
    <property type="molecule type" value="Genomic_DNA"/>
</dbReference>
<comment type="caution">
    <text evidence="2">The sequence shown here is derived from an EMBL/GenBank/DDBJ whole genome shotgun (WGS) entry which is preliminary data.</text>
</comment>
<dbReference type="InterPro" id="IPR046474">
    <property type="entry name" value="DUF6795"/>
</dbReference>
<reference evidence="2 3" key="1">
    <citation type="submission" date="2018-07" db="EMBL/GenBank/DDBJ databases">
        <title>Corallincola holothuriorum sp. nov., a new facultative anaerobe isolated from sea cucumber Apostichopus japonicus.</title>
        <authorList>
            <person name="Xia H."/>
        </authorList>
    </citation>
    <scope>NUCLEOTIDE SEQUENCE [LARGE SCALE GENOMIC DNA]</scope>
    <source>
        <strain evidence="2 3">C4</strain>
    </source>
</reference>
<keyword evidence="3" id="KW-1185">Reference proteome</keyword>
<organism evidence="2 3">
    <name type="scientific">Corallincola holothuriorum</name>
    <dbReference type="NCBI Taxonomy" id="2282215"/>
    <lineage>
        <taxon>Bacteria</taxon>
        <taxon>Pseudomonadati</taxon>
        <taxon>Pseudomonadota</taxon>
        <taxon>Gammaproteobacteria</taxon>
        <taxon>Alteromonadales</taxon>
        <taxon>Psychromonadaceae</taxon>
        <taxon>Corallincola</taxon>
    </lineage>
</organism>
<evidence type="ECO:0000313" key="2">
    <source>
        <dbReference type="EMBL" id="RCU52906.1"/>
    </source>
</evidence>
<name>A0A368NRV5_9GAMM</name>
<dbReference type="RefSeq" id="WP_114336813.1">
    <property type="nucleotide sequence ID" value="NZ_QPID01000001.1"/>
</dbReference>